<comment type="similarity">
    <text evidence="9">Belongs to the phosphofructokinase type A (PFKA) family.</text>
</comment>
<keyword evidence="6 11" id="KW-0418">Kinase</keyword>
<dbReference type="GO" id="GO:0005524">
    <property type="term" value="F:ATP binding"/>
    <property type="evidence" value="ECO:0007669"/>
    <property type="project" value="TreeGrafter"/>
</dbReference>
<evidence type="ECO:0000256" key="7">
    <source>
        <dbReference type="ARBA" id="ARBA00022842"/>
    </source>
</evidence>
<dbReference type="InterPro" id="IPR000023">
    <property type="entry name" value="Phosphofructokinase_dom"/>
</dbReference>
<dbReference type="GO" id="GO:0030388">
    <property type="term" value="P:fructose 1,6-bisphosphate metabolic process"/>
    <property type="evidence" value="ECO:0007669"/>
    <property type="project" value="TreeGrafter"/>
</dbReference>
<dbReference type="InterPro" id="IPR000595">
    <property type="entry name" value="cNMP-bd_dom"/>
</dbReference>
<evidence type="ECO:0000256" key="1">
    <source>
        <dbReference type="ARBA" id="ARBA00001946"/>
    </source>
</evidence>
<evidence type="ECO:0000256" key="6">
    <source>
        <dbReference type="ARBA" id="ARBA00022777"/>
    </source>
</evidence>
<evidence type="ECO:0000256" key="2">
    <source>
        <dbReference type="ARBA" id="ARBA00004679"/>
    </source>
</evidence>
<dbReference type="GO" id="GO:0006002">
    <property type="term" value="P:fructose 6-phosphate metabolic process"/>
    <property type="evidence" value="ECO:0007669"/>
    <property type="project" value="InterPro"/>
</dbReference>
<evidence type="ECO:0000313" key="12">
    <source>
        <dbReference type="Proteomes" id="UP000326354"/>
    </source>
</evidence>
<keyword evidence="7" id="KW-0460">Magnesium</keyword>
<dbReference type="GO" id="GO:0005945">
    <property type="term" value="C:6-phosphofructokinase complex"/>
    <property type="evidence" value="ECO:0007669"/>
    <property type="project" value="TreeGrafter"/>
</dbReference>
<dbReference type="Pfam" id="PF00365">
    <property type="entry name" value="PFK"/>
    <property type="match status" value="1"/>
</dbReference>
<keyword evidence="5" id="KW-0479">Metal-binding</keyword>
<gene>
    <name evidence="11" type="ORF">UABAM_02663</name>
</gene>
<dbReference type="InterPro" id="IPR018490">
    <property type="entry name" value="cNMP-bd_dom_sf"/>
</dbReference>
<dbReference type="Gene3D" id="3.40.50.460">
    <property type="entry name" value="Phosphofructokinase domain"/>
    <property type="match status" value="1"/>
</dbReference>
<evidence type="ECO:0000256" key="5">
    <source>
        <dbReference type="ARBA" id="ARBA00022723"/>
    </source>
</evidence>
<comment type="cofactor">
    <cofactor evidence="1">
        <name>Mg(2+)</name>
        <dbReference type="ChEBI" id="CHEBI:18420"/>
    </cofactor>
</comment>
<dbReference type="OrthoDB" id="9802503at2"/>
<evidence type="ECO:0000259" key="10">
    <source>
        <dbReference type="PROSITE" id="PS50042"/>
    </source>
</evidence>
<keyword evidence="8" id="KW-0324">Glycolysis</keyword>
<dbReference type="Gene3D" id="2.60.120.10">
    <property type="entry name" value="Jelly Rolls"/>
    <property type="match status" value="1"/>
</dbReference>
<dbReference type="Pfam" id="PF00027">
    <property type="entry name" value="cNMP_binding"/>
    <property type="match status" value="1"/>
</dbReference>
<dbReference type="CDD" id="cd00038">
    <property type="entry name" value="CAP_ED"/>
    <property type="match status" value="1"/>
</dbReference>
<organism evidence="11 12">
    <name type="scientific">Uabimicrobium amorphum</name>
    <dbReference type="NCBI Taxonomy" id="2596890"/>
    <lineage>
        <taxon>Bacteria</taxon>
        <taxon>Pseudomonadati</taxon>
        <taxon>Planctomycetota</taxon>
        <taxon>Candidatus Uabimicrobiia</taxon>
        <taxon>Candidatus Uabimicrobiales</taxon>
        <taxon>Candidatus Uabimicrobiaceae</taxon>
        <taxon>Candidatus Uabimicrobium</taxon>
    </lineage>
</organism>
<reference evidence="11 12" key="1">
    <citation type="submission" date="2019-08" db="EMBL/GenBank/DDBJ databases">
        <title>Complete genome sequence of Candidatus Uab amorphum.</title>
        <authorList>
            <person name="Shiratori T."/>
            <person name="Suzuki S."/>
            <person name="Kakizawa Y."/>
            <person name="Ishida K."/>
        </authorList>
    </citation>
    <scope>NUCLEOTIDE SEQUENCE [LARGE SCALE GENOMIC DNA]</scope>
    <source>
        <strain evidence="11 12">SRT547</strain>
    </source>
</reference>
<dbReference type="GO" id="GO:0042802">
    <property type="term" value="F:identical protein binding"/>
    <property type="evidence" value="ECO:0007669"/>
    <property type="project" value="TreeGrafter"/>
</dbReference>
<dbReference type="InterPro" id="IPR035966">
    <property type="entry name" value="PKF_sf"/>
</dbReference>
<dbReference type="PRINTS" id="PR00476">
    <property type="entry name" value="PHFRCTKINASE"/>
</dbReference>
<evidence type="ECO:0000256" key="9">
    <source>
        <dbReference type="ARBA" id="ARBA00038478"/>
    </source>
</evidence>
<dbReference type="GO" id="GO:0003872">
    <property type="term" value="F:6-phosphofructokinase activity"/>
    <property type="evidence" value="ECO:0007669"/>
    <property type="project" value="InterPro"/>
</dbReference>
<dbReference type="AlphaFoldDB" id="A0A5S9F349"/>
<dbReference type="InterPro" id="IPR014710">
    <property type="entry name" value="RmlC-like_jellyroll"/>
</dbReference>
<dbReference type="Proteomes" id="UP000326354">
    <property type="component" value="Chromosome"/>
</dbReference>
<dbReference type="RefSeq" id="WP_151968468.1">
    <property type="nucleotide sequence ID" value="NZ_AP019860.1"/>
</dbReference>
<evidence type="ECO:0000313" key="11">
    <source>
        <dbReference type="EMBL" id="BBM84306.1"/>
    </source>
</evidence>
<feature type="domain" description="Cyclic nucleotide-binding" evidence="10">
    <location>
        <begin position="23"/>
        <end position="112"/>
    </location>
</feature>
<dbReference type="PANTHER" id="PTHR13697">
    <property type="entry name" value="PHOSPHOFRUCTOKINASE"/>
    <property type="match status" value="1"/>
</dbReference>
<keyword evidence="12" id="KW-1185">Reference proteome</keyword>
<dbReference type="SMART" id="SM00100">
    <property type="entry name" value="cNMP"/>
    <property type="match status" value="1"/>
</dbReference>
<dbReference type="GO" id="GO:0048029">
    <property type="term" value="F:monosaccharide binding"/>
    <property type="evidence" value="ECO:0007669"/>
    <property type="project" value="TreeGrafter"/>
</dbReference>
<dbReference type="InterPro" id="IPR022953">
    <property type="entry name" value="ATP_PFK"/>
</dbReference>
<evidence type="ECO:0000256" key="3">
    <source>
        <dbReference type="ARBA" id="ARBA00022490"/>
    </source>
</evidence>
<keyword evidence="4" id="KW-0808">Transferase</keyword>
<dbReference type="Gene3D" id="3.40.50.450">
    <property type="match status" value="1"/>
</dbReference>
<proteinExistence type="inferred from homology"/>
<name>A0A5S9F349_UABAM</name>
<dbReference type="GO" id="GO:0046872">
    <property type="term" value="F:metal ion binding"/>
    <property type="evidence" value="ECO:0007669"/>
    <property type="project" value="UniProtKB-KW"/>
</dbReference>
<keyword evidence="3" id="KW-0963">Cytoplasm</keyword>
<evidence type="ECO:0000256" key="8">
    <source>
        <dbReference type="ARBA" id="ARBA00023152"/>
    </source>
</evidence>
<dbReference type="GO" id="GO:0070095">
    <property type="term" value="F:fructose-6-phosphate binding"/>
    <property type="evidence" value="ECO:0007669"/>
    <property type="project" value="TreeGrafter"/>
</dbReference>
<dbReference type="PROSITE" id="PS50042">
    <property type="entry name" value="CNMP_BINDING_3"/>
    <property type="match status" value="1"/>
</dbReference>
<dbReference type="EMBL" id="AP019860">
    <property type="protein sequence ID" value="BBM84306.1"/>
    <property type="molecule type" value="Genomic_DNA"/>
</dbReference>
<accession>A0A5S9F349</accession>
<dbReference type="PANTHER" id="PTHR13697:SF52">
    <property type="entry name" value="ATP-DEPENDENT 6-PHOSPHOFRUCTOKINASE 3"/>
    <property type="match status" value="1"/>
</dbReference>
<evidence type="ECO:0000256" key="4">
    <source>
        <dbReference type="ARBA" id="ARBA00022679"/>
    </source>
</evidence>
<dbReference type="SUPFAM" id="SSF51206">
    <property type="entry name" value="cAMP-binding domain-like"/>
    <property type="match status" value="1"/>
</dbReference>
<protein>
    <submittedName>
        <fullName evidence="11">ATP-dependent 6-phosphofructokinase</fullName>
    </submittedName>
</protein>
<dbReference type="GO" id="GO:0016208">
    <property type="term" value="F:AMP binding"/>
    <property type="evidence" value="ECO:0007669"/>
    <property type="project" value="TreeGrafter"/>
</dbReference>
<dbReference type="UniPathway" id="UPA00109">
    <property type="reaction ID" value="UER00182"/>
</dbReference>
<sequence>MAEEQDFSKDDPQLQIFLRQSRIFKDVHDEDLTTIISFLKKFTYDESEIIFSQGGLEAAIYIIEKGRCAIEKSNRCINILNSGDIFGEVSMLGQQPHVATARAIKETSLYVLPAEILVEERISAQSLVRIYKELGSLVTSYIRGEDALYQEIDVLLIQDGGCSPGYNSVTSFIVQFLEHYQRSVFVAATGFKSLVEGGGAANLRCLIYNEQLYKQLEHIPGVIHAPVLREERGARFRCERYEGFRLLENQEKAAKTILKHKTRVIVAVGGNGTLEGLKSLSKLLPGDLQSFFIPATIDSDIYGSECIGQHAGVEMGAEKVRCYMADARTHKRCYIIEMMGARGGHHALHSCLGAGAHLAVLPGFDYNIPKIAHALKDRDYTVIVVAEGYKRDYRKNNNITGSAAEFFYQELMEEGLQTNQRIICESFSRDIRGASPNNMDITLAQRLARNLTHLILQGKTYMMPAVLSGKEYTLHLDEIQTDNSVSGDLVALANRLGDPECITGKL</sequence>
<dbReference type="KEGG" id="uam:UABAM_02663"/>
<dbReference type="SUPFAM" id="SSF53784">
    <property type="entry name" value="Phosphofructokinase"/>
    <property type="match status" value="1"/>
</dbReference>
<dbReference type="GO" id="GO:0061621">
    <property type="term" value="P:canonical glycolysis"/>
    <property type="evidence" value="ECO:0007669"/>
    <property type="project" value="TreeGrafter"/>
</dbReference>
<comment type="pathway">
    <text evidence="2">Carbohydrate degradation; glycolysis; D-glyceraldehyde 3-phosphate and glycerone phosphate from D-glucose: step 3/4.</text>
</comment>